<organism evidence="1 2">
    <name type="scientific">Laccaria amethystina LaAM-08-1</name>
    <dbReference type="NCBI Taxonomy" id="1095629"/>
    <lineage>
        <taxon>Eukaryota</taxon>
        <taxon>Fungi</taxon>
        <taxon>Dikarya</taxon>
        <taxon>Basidiomycota</taxon>
        <taxon>Agaricomycotina</taxon>
        <taxon>Agaricomycetes</taxon>
        <taxon>Agaricomycetidae</taxon>
        <taxon>Agaricales</taxon>
        <taxon>Agaricineae</taxon>
        <taxon>Hydnangiaceae</taxon>
        <taxon>Laccaria</taxon>
    </lineage>
</organism>
<keyword evidence="2" id="KW-1185">Reference proteome</keyword>
<protein>
    <submittedName>
        <fullName evidence="1">Uncharacterized protein</fullName>
    </submittedName>
</protein>
<dbReference type="OrthoDB" id="2891292at2759"/>
<sequence>KPMGFVREGVWVMGYCGPMGYGTDFPAHRVGGRPELWDKRGYGLPGVWVKRGSTVYKL</sequence>
<dbReference type="EMBL" id="KN838782">
    <property type="protein sequence ID" value="KIJ94690.1"/>
    <property type="molecule type" value="Genomic_DNA"/>
</dbReference>
<dbReference type="HOGENOM" id="CLU_200663_0_0_1"/>
<proteinExistence type="predicted"/>
<gene>
    <name evidence="1" type="ORF">K443DRAFT_30304</name>
</gene>
<reference evidence="1 2" key="1">
    <citation type="submission" date="2014-04" db="EMBL/GenBank/DDBJ databases">
        <authorList>
            <consortium name="DOE Joint Genome Institute"/>
            <person name="Kuo A."/>
            <person name="Kohler A."/>
            <person name="Nagy L.G."/>
            <person name="Floudas D."/>
            <person name="Copeland A."/>
            <person name="Barry K.W."/>
            <person name="Cichocki N."/>
            <person name="Veneault-Fourrey C."/>
            <person name="LaButti K."/>
            <person name="Lindquist E.A."/>
            <person name="Lipzen A."/>
            <person name="Lundell T."/>
            <person name="Morin E."/>
            <person name="Murat C."/>
            <person name="Sun H."/>
            <person name="Tunlid A."/>
            <person name="Henrissat B."/>
            <person name="Grigoriev I.V."/>
            <person name="Hibbett D.S."/>
            <person name="Martin F."/>
            <person name="Nordberg H.P."/>
            <person name="Cantor M.N."/>
            <person name="Hua S.X."/>
        </authorList>
    </citation>
    <scope>NUCLEOTIDE SEQUENCE [LARGE SCALE GENOMIC DNA]</scope>
    <source>
        <strain evidence="1 2">LaAM-08-1</strain>
    </source>
</reference>
<name>A0A0C9WSJ1_9AGAR</name>
<feature type="non-terminal residue" evidence="1">
    <location>
        <position position="1"/>
    </location>
</feature>
<dbReference type="Proteomes" id="UP000054477">
    <property type="component" value="Unassembled WGS sequence"/>
</dbReference>
<dbReference type="AlphaFoldDB" id="A0A0C9WSJ1"/>
<feature type="non-terminal residue" evidence="1">
    <location>
        <position position="58"/>
    </location>
</feature>
<accession>A0A0C9WSJ1</accession>
<evidence type="ECO:0000313" key="1">
    <source>
        <dbReference type="EMBL" id="KIJ94690.1"/>
    </source>
</evidence>
<reference evidence="2" key="2">
    <citation type="submission" date="2015-01" db="EMBL/GenBank/DDBJ databases">
        <title>Evolutionary Origins and Diversification of the Mycorrhizal Mutualists.</title>
        <authorList>
            <consortium name="DOE Joint Genome Institute"/>
            <consortium name="Mycorrhizal Genomics Consortium"/>
            <person name="Kohler A."/>
            <person name="Kuo A."/>
            <person name="Nagy L.G."/>
            <person name="Floudas D."/>
            <person name="Copeland A."/>
            <person name="Barry K.W."/>
            <person name="Cichocki N."/>
            <person name="Veneault-Fourrey C."/>
            <person name="LaButti K."/>
            <person name="Lindquist E.A."/>
            <person name="Lipzen A."/>
            <person name="Lundell T."/>
            <person name="Morin E."/>
            <person name="Murat C."/>
            <person name="Riley R."/>
            <person name="Ohm R."/>
            <person name="Sun H."/>
            <person name="Tunlid A."/>
            <person name="Henrissat B."/>
            <person name="Grigoriev I.V."/>
            <person name="Hibbett D.S."/>
            <person name="Martin F."/>
        </authorList>
    </citation>
    <scope>NUCLEOTIDE SEQUENCE [LARGE SCALE GENOMIC DNA]</scope>
    <source>
        <strain evidence="2">LaAM-08-1</strain>
    </source>
</reference>
<evidence type="ECO:0000313" key="2">
    <source>
        <dbReference type="Proteomes" id="UP000054477"/>
    </source>
</evidence>